<sequence>MLTLVSNAQSIFELDTDAIENPKEEKPFQIDLEDSANYSTYIADSLALSIGLPDSLVVINTNQNGNPLINIGQNKEHFHRETATTMVIVNTQQKGNPKELITRDILNIYDNMKDDPEHLHELENGKDYINGSEAYWFLTSLTNTDSGNRNSFLGFYVQHPKTQEIYNIFIFTFEPKNYKKQLGTYYNYLQTLQWNKAE</sequence>
<accession>A0ABQ5MEM7</accession>
<evidence type="ECO:0000313" key="2">
    <source>
        <dbReference type="Proteomes" id="UP001143543"/>
    </source>
</evidence>
<proteinExistence type="predicted"/>
<dbReference type="EMBL" id="BRVO01000001">
    <property type="protein sequence ID" value="GLB47851.1"/>
    <property type="molecule type" value="Genomic_DNA"/>
</dbReference>
<gene>
    <name evidence="1" type="ORF">Y10_02190</name>
</gene>
<keyword evidence="2" id="KW-1185">Reference proteome</keyword>
<reference evidence="1" key="1">
    <citation type="submission" date="2022-07" db="EMBL/GenBank/DDBJ databases">
        <title>Taxonomy of Novel Oxalotrophic and Methylotrophic Bacteria.</title>
        <authorList>
            <person name="Sahin N."/>
            <person name="Tani A."/>
        </authorList>
    </citation>
    <scope>NUCLEOTIDE SEQUENCE</scope>
    <source>
        <strain evidence="1">Y10</strain>
    </source>
</reference>
<organism evidence="1 2">
    <name type="scientific">Neptunitalea lumnitzerae</name>
    <dbReference type="NCBI Taxonomy" id="2965509"/>
    <lineage>
        <taxon>Bacteria</taxon>
        <taxon>Pseudomonadati</taxon>
        <taxon>Bacteroidota</taxon>
        <taxon>Flavobacteriia</taxon>
        <taxon>Flavobacteriales</taxon>
        <taxon>Flavobacteriaceae</taxon>
        <taxon>Neptunitalea</taxon>
    </lineage>
</organism>
<evidence type="ECO:0000313" key="1">
    <source>
        <dbReference type="EMBL" id="GLB47851.1"/>
    </source>
</evidence>
<dbReference type="Proteomes" id="UP001143543">
    <property type="component" value="Unassembled WGS sequence"/>
</dbReference>
<name>A0ABQ5MEM7_9FLAO</name>
<comment type="caution">
    <text evidence="1">The sequence shown here is derived from an EMBL/GenBank/DDBJ whole genome shotgun (WGS) entry which is preliminary data.</text>
</comment>
<protein>
    <submittedName>
        <fullName evidence="1">Uncharacterized protein</fullName>
    </submittedName>
</protein>